<name>A0A6S6S2W2_9BACT</name>
<organism evidence="2">
    <name type="scientific">uncultured Sulfurovum sp</name>
    <dbReference type="NCBI Taxonomy" id="269237"/>
    <lineage>
        <taxon>Bacteria</taxon>
        <taxon>Pseudomonadati</taxon>
        <taxon>Campylobacterota</taxon>
        <taxon>Epsilonproteobacteria</taxon>
        <taxon>Campylobacterales</taxon>
        <taxon>Sulfurovaceae</taxon>
        <taxon>Sulfurovum</taxon>
        <taxon>environmental samples</taxon>
    </lineage>
</organism>
<keyword evidence="1" id="KW-0472">Membrane</keyword>
<keyword evidence="1" id="KW-1133">Transmembrane helix</keyword>
<dbReference type="AlphaFoldDB" id="A0A6S6S2W2"/>
<feature type="non-terminal residue" evidence="2">
    <location>
        <position position="166"/>
    </location>
</feature>
<reference evidence="2" key="1">
    <citation type="submission" date="2020-01" db="EMBL/GenBank/DDBJ databases">
        <authorList>
            <person name="Meier V. D."/>
            <person name="Meier V D."/>
        </authorList>
    </citation>
    <scope>NUCLEOTIDE SEQUENCE</scope>
    <source>
        <strain evidence="2">HLG_WM_MAG_05</strain>
    </source>
</reference>
<feature type="transmembrane region" description="Helical" evidence="1">
    <location>
        <begin position="149"/>
        <end position="165"/>
    </location>
</feature>
<protein>
    <submittedName>
        <fullName evidence="2">Uncharacterized protein</fullName>
    </submittedName>
</protein>
<evidence type="ECO:0000313" key="2">
    <source>
        <dbReference type="EMBL" id="CAA6803930.1"/>
    </source>
</evidence>
<dbReference type="EMBL" id="CACVAU010000012">
    <property type="protein sequence ID" value="CAA6803930.1"/>
    <property type="molecule type" value="Genomic_DNA"/>
</dbReference>
<evidence type="ECO:0000256" key="1">
    <source>
        <dbReference type="SAM" id="Phobius"/>
    </source>
</evidence>
<gene>
    <name evidence="2" type="ORF">HELGO_WM31773</name>
</gene>
<keyword evidence="1" id="KW-0812">Transmembrane</keyword>
<feature type="transmembrane region" description="Helical" evidence="1">
    <location>
        <begin position="122"/>
        <end position="143"/>
    </location>
</feature>
<accession>A0A6S6S2W2</accession>
<sequence>MIKKLKKVTLLDIKNNLAVILLFPALLGGLWQLLELSKMSISFIRFFSPTQLLPDGLLILFIFGMIYLPIQLGLLDRKINLKRKVLKVSETKPSLFVDYYTRPLFLNKLVFIDNPIYRIGSIWIHILQLFLGLSIMVLVVIVLNYFNEEFNFATFILFLILFISIG</sequence>
<proteinExistence type="predicted"/>
<feature type="transmembrane region" description="Helical" evidence="1">
    <location>
        <begin position="56"/>
        <end position="75"/>
    </location>
</feature>